<dbReference type="PANTHER" id="PTHR16557">
    <property type="entry name" value="ALKYLATED DNA REPAIR PROTEIN ALKB-RELATED"/>
    <property type="match status" value="1"/>
</dbReference>
<dbReference type="InterPro" id="IPR037151">
    <property type="entry name" value="AlkB-like_sf"/>
</dbReference>
<dbReference type="GO" id="GO:0008198">
    <property type="term" value="F:ferrous iron binding"/>
    <property type="evidence" value="ECO:0007669"/>
    <property type="project" value="TreeGrafter"/>
</dbReference>
<dbReference type="InterPro" id="IPR004574">
    <property type="entry name" value="Alkb"/>
</dbReference>
<dbReference type="AlphaFoldDB" id="A0A5J6MZ53"/>
<feature type="binding site" evidence="5">
    <location>
        <begin position="210"/>
        <end position="216"/>
    </location>
    <ligand>
        <name>2-oxoglutarate</name>
        <dbReference type="ChEBI" id="CHEBI:16810"/>
    </ligand>
</feature>
<dbReference type="SUPFAM" id="SSF51197">
    <property type="entry name" value="Clavaminate synthase-like"/>
    <property type="match status" value="1"/>
</dbReference>
<keyword evidence="2 8" id="KW-0223">Dioxygenase</keyword>
<dbReference type="EMBL" id="CP042906">
    <property type="protein sequence ID" value="QEX19966.1"/>
    <property type="molecule type" value="Genomic_DNA"/>
</dbReference>
<keyword evidence="3" id="KW-0560">Oxidoreductase</keyword>
<dbReference type="GO" id="GO:0035516">
    <property type="term" value="F:broad specificity oxidative DNA demethylase activity"/>
    <property type="evidence" value="ECO:0007669"/>
    <property type="project" value="TreeGrafter"/>
</dbReference>
<organism evidence="8 9">
    <name type="scientific">Hypericibacter terrae</name>
    <dbReference type="NCBI Taxonomy" id="2602015"/>
    <lineage>
        <taxon>Bacteria</taxon>
        <taxon>Pseudomonadati</taxon>
        <taxon>Pseudomonadota</taxon>
        <taxon>Alphaproteobacteria</taxon>
        <taxon>Rhodospirillales</taxon>
        <taxon>Dongiaceae</taxon>
        <taxon>Hypericibacter</taxon>
    </lineage>
</organism>
<dbReference type="InterPro" id="IPR005123">
    <property type="entry name" value="Oxoglu/Fe-dep_dioxygenase_dom"/>
</dbReference>
<dbReference type="GO" id="GO:0035515">
    <property type="term" value="F:oxidative RNA demethylase activity"/>
    <property type="evidence" value="ECO:0007669"/>
    <property type="project" value="TreeGrafter"/>
</dbReference>
<keyword evidence="1 6" id="KW-0479">Metal-binding</keyword>
<evidence type="ECO:0000256" key="1">
    <source>
        <dbReference type="ARBA" id="ARBA00022723"/>
    </source>
</evidence>
<dbReference type="KEGG" id="htq:FRZ44_52810"/>
<dbReference type="NCBIfam" id="NF011930">
    <property type="entry name" value="PRK15401.1"/>
    <property type="match status" value="1"/>
</dbReference>
<feature type="binding site" evidence="5">
    <location>
        <position position="141"/>
    </location>
    <ligand>
        <name>substrate</name>
    </ligand>
</feature>
<feature type="binding site" evidence="5">
    <location>
        <position position="167"/>
    </location>
    <ligand>
        <name>substrate</name>
    </ligand>
</feature>
<dbReference type="RefSeq" id="WP_151179979.1">
    <property type="nucleotide sequence ID" value="NZ_CP042906.1"/>
</dbReference>
<feature type="binding site" evidence="6">
    <location>
        <position position="193"/>
    </location>
    <ligand>
        <name>Fe cation</name>
        <dbReference type="ChEBI" id="CHEBI:24875"/>
        <note>catalytic</note>
    </ligand>
</feature>
<feature type="binding site" evidence="5">
    <location>
        <begin position="82"/>
        <end position="84"/>
    </location>
    <ligand>
        <name>substrate</name>
    </ligand>
</feature>
<evidence type="ECO:0000259" key="7">
    <source>
        <dbReference type="PROSITE" id="PS51471"/>
    </source>
</evidence>
<sequence>MGALADLFAGTAPGAGGIKILAPGAALLRGFVQASLPALLQEIEHVAKAAPFRRMVTPGGYAMSVAMTNCGEAGWITDLGGYRYGATDPQSGRPWPAMPPMFRALAAGAAKAAGFDGFEPDACLINRYEAGAKLSLHQDKDERDFSQPIVSVSLGLPAVFLFGGEERRQKPARLRLESGDVVVWGGPSRHRYHGIDPLAPGSDPLTGPYRYNLTLRKAL</sequence>
<protein>
    <submittedName>
        <fullName evidence="8">Alpha-ketoglutarate-dependent dioxygenase AlkB</fullName>
    </submittedName>
</protein>
<evidence type="ECO:0000313" key="8">
    <source>
        <dbReference type="EMBL" id="QEX19966.1"/>
    </source>
</evidence>
<dbReference type="PROSITE" id="PS51471">
    <property type="entry name" value="FE2OG_OXY"/>
    <property type="match status" value="1"/>
</dbReference>
<feature type="binding site" evidence="5">
    <location>
        <position position="75"/>
    </location>
    <ligand>
        <name>substrate</name>
    </ligand>
</feature>
<dbReference type="Pfam" id="PF13532">
    <property type="entry name" value="2OG-FeII_Oxy_2"/>
    <property type="match status" value="1"/>
</dbReference>
<evidence type="ECO:0000256" key="3">
    <source>
        <dbReference type="ARBA" id="ARBA00023002"/>
    </source>
</evidence>
<dbReference type="GO" id="GO:0005737">
    <property type="term" value="C:cytoplasm"/>
    <property type="evidence" value="ECO:0007669"/>
    <property type="project" value="TreeGrafter"/>
</dbReference>
<feature type="binding site" evidence="5">
    <location>
        <begin position="126"/>
        <end position="128"/>
    </location>
    <ligand>
        <name>2-oxoglutarate</name>
        <dbReference type="ChEBI" id="CHEBI:16810"/>
    </ligand>
</feature>
<evidence type="ECO:0000256" key="5">
    <source>
        <dbReference type="PIRSR" id="PIRSR604574-1"/>
    </source>
</evidence>
<evidence type="ECO:0000256" key="2">
    <source>
        <dbReference type="ARBA" id="ARBA00022964"/>
    </source>
</evidence>
<dbReference type="OrthoDB" id="9796932at2"/>
<feature type="domain" description="Fe2OG dioxygenase" evidence="7">
    <location>
        <begin position="119"/>
        <end position="219"/>
    </location>
</feature>
<evidence type="ECO:0000313" key="9">
    <source>
        <dbReference type="Proteomes" id="UP000326202"/>
    </source>
</evidence>
<dbReference type="Gene3D" id="2.60.120.590">
    <property type="entry name" value="Alpha-ketoglutarate-dependent dioxygenase AlkB-like"/>
    <property type="match status" value="1"/>
</dbReference>
<keyword evidence="4 6" id="KW-0408">Iron</keyword>
<feature type="binding site" evidence="6">
    <location>
        <position position="139"/>
    </location>
    <ligand>
        <name>Fe cation</name>
        <dbReference type="ChEBI" id="CHEBI:24875"/>
        <note>catalytic</note>
    </ligand>
</feature>
<dbReference type="PANTHER" id="PTHR16557:SF2">
    <property type="entry name" value="NUCLEIC ACID DIOXYGENASE ALKBH1"/>
    <property type="match status" value="1"/>
</dbReference>
<proteinExistence type="predicted"/>
<dbReference type="InterPro" id="IPR027450">
    <property type="entry name" value="AlkB-like"/>
</dbReference>
<name>A0A5J6MZ53_9PROT</name>
<comment type="cofactor">
    <cofactor evidence="6">
        <name>Fe(2+)</name>
        <dbReference type="ChEBI" id="CHEBI:29033"/>
    </cofactor>
    <text evidence="6">Binds 1 Fe(2+) ion per subunit.</text>
</comment>
<gene>
    <name evidence="8" type="ORF">FRZ44_52810</name>
</gene>
<keyword evidence="9" id="KW-1185">Reference proteome</keyword>
<dbReference type="GO" id="GO:0035513">
    <property type="term" value="P:oxidative RNA demethylation"/>
    <property type="evidence" value="ECO:0007669"/>
    <property type="project" value="TreeGrafter"/>
</dbReference>
<evidence type="ECO:0000256" key="4">
    <source>
        <dbReference type="ARBA" id="ARBA00023004"/>
    </source>
</evidence>
<feature type="binding site" evidence="6">
    <location>
        <position position="137"/>
    </location>
    <ligand>
        <name>Fe cation</name>
        <dbReference type="ChEBI" id="CHEBI:24875"/>
        <note>catalytic</note>
    </ligand>
</feature>
<evidence type="ECO:0000256" key="6">
    <source>
        <dbReference type="PIRSR" id="PIRSR604574-2"/>
    </source>
</evidence>
<reference evidence="8 9" key="1">
    <citation type="submission" date="2019-08" db="EMBL/GenBank/DDBJ databases">
        <title>Hyperibacter terrae gen. nov., sp. nov. and Hyperibacter viscosus sp. nov., two new members in the family Rhodospirillaceae isolated from the rhizosphere of Hypericum perforatum.</title>
        <authorList>
            <person name="Noviana Z."/>
        </authorList>
    </citation>
    <scope>NUCLEOTIDE SEQUENCE [LARGE SCALE GENOMIC DNA]</scope>
    <source>
        <strain evidence="8 9">R5913</strain>
    </source>
</reference>
<accession>A0A5J6MZ53</accession>
<dbReference type="Proteomes" id="UP000326202">
    <property type="component" value="Chromosome"/>
</dbReference>